<dbReference type="Gene3D" id="1.10.418.70">
    <property type="entry name" value="Intraflagellar transport protein 81, N-terminal domain"/>
    <property type="match status" value="1"/>
</dbReference>
<dbReference type="InterPro" id="IPR041146">
    <property type="entry name" value="IFT81_CH"/>
</dbReference>
<evidence type="ECO:0000256" key="2">
    <source>
        <dbReference type="ARBA" id="ARBA00022794"/>
    </source>
</evidence>
<evidence type="ECO:0000256" key="1">
    <source>
        <dbReference type="ARBA" id="ARBA00004138"/>
    </source>
</evidence>
<dbReference type="SMART" id="SM00530">
    <property type="entry name" value="HTH_XRE"/>
    <property type="match status" value="1"/>
</dbReference>
<reference evidence="10" key="1">
    <citation type="submission" date="2017-01" db="EMBL/GenBank/DDBJ databases">
        <title>Comparative genomics of anhydrobiosis in the tardigrade Hypsibius dujardini.</title>
        <authorList>
            <person name="Yoshida Y."/>
            <person name="Koutsovoulos G."/>
            <person name="Laetsch D."/>
            <person name="Stevens L."/>
            <person name="Kumar S."/>
            <person name="Horikawa D."/>
            <person name="Ishino K."/>
            <person name="Komine S."/>
            <person name="Tomita M."/>
            <person name="Blaxter M."/>
            <person name="Arakawa K."/>
        </authorList>
    </citation>
    <scope>NUCLEOTIDE SEQUENCE [LARGE SCALE GENOMIC DNA]</scope>
    <source>
        <strain evidence="10">Z151</strain>
    </source>
</reference>
<dbReference type="InterPro" id="IPR010982">
    <property type="entry name" value="Lambda_DNA-bd_dom_sf"/>
</dbReference>
<evidence type="ECO:0000256" key="5">
    <source>
        <dbReference type="ARBA" id="ARBA00023273"/>
    </source>
</evidence>
<evidence type="ECO:0000256" key="3">
    <source>
        <dbReference type="ARBA" id="ARBA00023054"/>
    </source>
</evidence>
<proteinExistence type="inferred from homology"/>
<dbReference type="AlphaFoldDB" id="A0A1W0X441"/>
<dbReference type="Pfam" id="PF18383">
    <property type="entry name" value="IFT81_CH"/>
    <property type="match status" value="1"/>
</dbReference>
<feature type="coiled-coil region" evidence="7">
    <location>
        <begin position="734"/>
        <end position="768"/>
    </location>
</feature>
<keyword evidence="5" id="KW-0966">Cell projection</keyword>
<dbReference type="Proteomes" id="UP000192578">
    <property type="component" value="Unassembled WGS sequence"/>
</dbReference>
<sequence>MSESDWDSVTILRKKTPKASELRTTQAVNNAFRTGQDVETTKKFAAGSNRQHTTAKNTAKLDQETEDLHHDTVGIEVGHLIAQGRTAKGWTQKDLATKANEKQQIINEYEAGKAIPNPQILTKLERLLEIKLRGKDKGQPLEPRVHKKSTSAANCPIREPVGTRRRNAFWDVPLIDPFSAEGTAKNKMAQDLQVISEGLERAPFNRKTSILDLDALNGQPALQFLNDVFASLDTAHAGSISDEEPQETAVRMFMFLRLIRYPSPEDADELSTWRQDVVEGKRRVLIPVLLYIVRNIQMVQQRVYLAKYMIKIDVPPELRADSEINQICEEQDRLVAEFAVVHKNATQLKADADIVNEYRQEIKDLRLQKNQTEARVADLLTRVRSMPGRSAEKEERMALAHKLREERENCTKLMVKRTELLQLAPPQTERIARLKEYTTKMTNDWLKMTPEKLLKKLEDRLTIQRRAVKEVLPKTIAEERAAVAELQNLVNLPEFTDKSLNELRIKAQMLQTEVFNMSDKLRTAVEGPEQTQLAVYRNQLDAAAAKKRDFTSRNDTTYQQIRELEKQLRLSKGNEFGDVESLSAKLMQSSEDFTKKQQTIKQLEVERSNMIRSNAVLAEEAGRIGKVLTEWRSERRQPGIWTKTTTKRQQVTDLLAELQPLRQRHQVQLDVLARERAKLGSSASGSGDLEQQVDKFRAEVLDMEDKMVASQVQLQYLEVLEKRAQDAQGDDKFLKSVQSEVKRETARLEQLRAAATQAKADQAKTSQQATAWRDLNLLFDMKAEHLQQDLELAESKSGRFGSADGVRDRIVMS</sequence>
<gene>
    <name evidence="9" type="ORF">BV898_03939</name>
</gene>
<dbReference type="GO" id="GO:0060271">
    <property type="term" value="P:cilium assembly"/>
    <property type="evidence" value="ECO:0007669"/>
    <property type="project" value="InterPro"/>
</dbReference>
<evidence type="ECO:0000256" key="7">
    <source>
        <dbReference type="SAM" id="Coils"/>
    </source>
</evidence>
<dbReference type="PROSITE" id="PS50943">
    <property type="entry name" value="HTH_CROC1"/>
    <property type="match status" value="1"/>
</dbReference>
<evidence type="ECO:0000313" key="9">
    <source>
        <dbReference type="EMBL" id="OQV22094.1"/>
    </source>
</evidence>
<dbReference type="InterPro" id="IPR043016">
    <property type="entry name" value="IFT81_N_sf"/>
</dbReference>
<dbReference type="Gene3D" id="1.10.260.40">
    <property type="entry name" value="lambda repressor-like DNA-binding domains"/>
    <property type="match status" value="1"/>
</dbReference>
<dbReference type="GO" id="GO:0003677">
    <property type="term" value="F:DNA binding"/>
    <property type="evidence" value="ECO:0007669"/>
    <property type="project" value="InterPro"/>
</dbReference>
<keyword evidence="10" id="KW-1185">Reference proteome</keyword>
<dbReference type="GO" id="GO:0030992">
    <property type="term" value="C:intraciliary transport particle B"/>
    <property type="evidence" value="ECO:0007669"/>
    <property type="project" value="InterPro"/>
</dbReference>
<dbReference type="InterPro" id="IPR029600">
    <property type="entry name" value="IFT81"/>
</dbReference>
<feature type="domain" description="HTH cro/C1-type" evidence="8">
    <location>
        <begin position="81"/>
        <end position="135"/>
    </location>
</feature>
<dbReference type="SUPFAM" id="SSF47413">
    <property type="entry name" value="lambda repressor-like DNA-binding domains"/>
    <property type="match status" value="1"/>
</dbReference>
<dbReference type="GO" id="GO:0015631">
    <property type="term" value="F:tubulin binding"/>
    <property type="evidence" value="ECO:0007669"/>
    <property type="project" value="InterPro"/>
</dbReference>
<evidence type="ECO:0000256" key="6">
    <source>
        <dbReference type="ARBA" id="ARBA00043983"/>
    </source>
</evidence>
<evidence type="ECO:0000256" key="4">
    <source>
        <dbReference type="ARBA" id="ARBA00023069"/>
    </source>
</evidence>
<evidence type="ECO:0000259" key="8">
    <source>
        <dbReference type="PROSITE" id="PS50943"/>
    </source>
</evidence>
<protein>
    <submittedName>
        <fullName evidence="9">Endothelial differentiation-related factor 1-like protein</fullName>
    </submittedName>
</protein>
<dbReference type="GO" id="GO:0036064">
    <property type="term" value="C:ciliary basal body"/>
    <property type="evidence" value="ECO:0007669"/>
    <property type="project" value="TreeGrafter"/>
</dbReference>
<comment type="caution">
    <text evidence="9">The sequence shown here is derived from an EMBL/GenBank/DDBJ whole genome shotgun (WGS) entry which is preliminary data.</text>
</comment>
<dbReference type="EMBL" id="MTYJ01000019">
    <property type="protein sequence ID" value="OQV22094.1"/>
    <property type="molecule type" value="Genomic_DNA"/>
</dbReference>
<dbReference type="Pfam" id="PF01381">
    <property type="entry name" value="HTH_3"/>
    <property type="match status" value="1"/>
</dbReference>
<feature type="coiled-coil region" evidence="7">
    <location>
        <begin position="348"/>
        <end position="382"/>
    </location>
</feature>
<keyword evidence="4" id="KW-0969">Cilium</keyword>
<keyword evidence="3 7" id="KW-0175">Coiled coil</keyword>
<comment type="subcellular location">
    <subcellularLocation>
        <location evidence="1">Cell projection</location>
        <location evidence="1">Cilium</location>
    </subcellularLocation>
</comment>
<dbReference type="PANTHER" id="PTHR15614">
    <property type="entry name" value="INTRAFLAGELLAR TRANSPORT PROTEIN 81 HOMOLOG"/>
    <property type="match status" value="1"/>
</dbReference>
<dbReference type="OrthoDB" id="10253401at2759"/>
<evidence type="ECO:0000313" key="10">
    <source>
        <dbReference type="Proteomes" id="UP000192578"/>
    </source>
</evidence>
<comment type="similarity">
    <text evidence="6">Belongs to the IFT81 family.</text>
</comment>
<organism evidence="9 10">
    <name type="scientific">Hypsibius exemplaris</name>
    <name type="common">Freshwater tardigrade</name>
    <dbReference type="NCBI Taxonomy" id="2072580"/>
    <lineage>
        <taxon>Eukaryota</taxon>
        <taxon>Metazoa</taxon>
        <taxon>Ecdysozoa</taxon>
        <taxon>Tardigrada</taxon>
        <taxon>Eutardigrada</taxon>
        <taxon>Parachela</taxon>
        <taxon>Hypsibioidea</taxon>
        <taxon>Hypsibiidae</taxon>
        <taxon>Hypsibius</taxon>
    </lineage>
</organism>
<accession>A0A1W0X441</accession>
<keyword evidence="2" id="KW-0970">Cilium biogenesis/degradation</keyword>
<dbReference type="CDD" id="cd00093">
    <property type="entry name" value="HTH_XRE"/>
    <property type="match status" value="1"/>
</dbReference>
<dbReference type="InterPro" id="IPR001387">
    <property type="entry name" value="Cro/C1-type_HTH"/>
</dbReference>
<dbReference type="InterPro" id="IPR013729">
    <property type="entry name" value="MBF1_N"/>
</dbReference>
<name>A0A1W0X441_HYPEX</name>
<dbReference type="GO" id="GO:0042073">
    <property type="term" value="P:intraciliary transport"/>
    <property type="evidence" value="ECO:0007669"/>
    <property type="project" value="InterPro"/>
</dbReference>
<dbReference type="PANTHER" id="PTHR15614:SF2">
    <property type="entry name" value="INTRAFLAGELLAR TRANSPORT PROTEIN 81 HOMOLOG"/>
    <property type="match status" value="1"/>
</dbReference>
<dbReference type="Pfam" id="PF08523">
    <property type="entry name" value="MBF1"/>
    <property type="match status" value="1"/>
</dbReference>